<comment type="caution">
    <text evidence="2">The sequence shown here is derived from an EMBL/GenBank/DDBJ whole genome shotgun (WGS) entry which is preliminary data.</text>
</comment>
<reference evidence="2" key="1">
    <citation type="journal article" date="2022" name="Int. J. Mol. Sci.">
        <title>Draft Genome of Tanacetum Coccineum: Genomic Comparison of Closely Related Tanacetum-Family Plants.</title>
        <authorList>
            <person name="Yamashiro T."/>
            <person name="Shiraishi A."/>
            <person name="Nakayama K."/>
            <person name="Satake H."/>
        </authorList>
    </citation>
    <scope>NUCLEOTIDE SEQUENCE</scope>
</reference>
<proteinExistence type="predicted"/>
<keyword evidence="3" id="KW-1185">Reference proteome</keyword>
<accession>A0ABQ5CVP0</accession>
<evidence type="ECO:0000313" key="3">
    <source>
        <dbReference type="Proteomes" id="UP001151760"/>
    </source>
</evidence>
<reference evidence="2" key="2">
    <citation type="submission" date="2022-01" db="EMBL/GenBank/DDBJ databases">
        <authorList>
            <person name="Yamashiro T."/>
            <person name="Shiraishi A."/>
            <person name="Satake H."/>
            <person name="Nakayama K."/>
        </authorList>
    </citation>
    <scope>NUCLEOTIDE SEQUENCE</scope>
</reference>
<dbReference type="Proteomes" id="UP001151760">
    <property type="component" value="Unassembled WGS sequence"/>
</dbReference>
<protein>
    <submittedName>
        <fullName evidence="2">Uncharacterized protein</fullName>
    </submittedName>
</protein>
<gene>
    <name evidence="2" type="ORF">Tco_0911405</name>
</gene>
<organism evidence="2 3">
    <name type="scientific">Tanacetum coccineum</name>
    <dbReference type="NCBI Taxonomy" id="301880"/>
    <lineage>
        <taxon>Eukaryota</taxon>
        <taxon>Viridiplantae</taxon>
        <taxon>Streptophyta</taxon>
        <taxon>Embryophyta</taxon>
        <taxon>Tracheophyta</taxon>
        <taxon>Spermatophyta</taxon>
        <taxon>Magnoliopsida</taxon>
        <taxon>eudicotyledons</taxon>
        <taxon>Gunneridae</taxon>
        <taxon>Pentapetalae</taxon>
        <taxon>asterids</taxon>
        <taxon>campanulids</taxon>
        <taxon>Asterales</taxon>
        <taxon>Asteraceae</taxon>
        <taxon>Asteroideae</taxon>
        <taxon>Anthemideae</taxon>
        <taxon>Anthemidinae</taxon>
        <taxon>Tanacetum</taxon>
    </lineage>
</organism>
<evidence type="ECO:0000256" key="1">
    <source>
        <dbReference type="SAM" id="MobiDB-lite"/>
    </source>
</evidence>
<evidence type="ECO:0000313" key="2">
    <source>
        <dbReference type="EMBL" id="GJT31130.1"/>
    </source>
</evidence>
<feature type="region of interest" description="Disordered" evidence="1">
    <location>
        <begin position="63"/>
        <end position="85"/>
    </location>
</feature>
<sequence length="85" mass="9436">MIGDLVESSNSVKRRPWDRLMVGVSGYPLSVGVVIPIKNGEYLLMVVYGLMMDPQMDQTLNQMQVSHPAKAETRGTTRKGIITTQ</sequence>
<name>A0ABQ5CVP0_9ASTR</name>
<dbReference type="EMBL" id="BQNB010014680">
    <property type="protein sequence ID" value="GJT31130.1"/>
    <property type="molecule type" value="Genomic_DNA"/>
</dbReference>